<gene>
    <name evidence="5" type="ORF">PGLA2088_LOCUS35040</name>
</gene>
<dbReference type="InterPro" id="IPR011009">
    <property type="entry name" value="Kinase-like_dom_sf"/>
</dbReference>
<dbReference type="InterPro" id="IPR000253">
    <property type="entry name" value="FHA_dom"/>
</dbReference>
<feature type="compositionally biased region" description="Low complexity" evidence="3">
    <location>
        <begin position="772"/>
        <end position="786"/>
    </location>
</feature>
<dbReference type="InterPro" id="IPR008984">
    <property type="entry name" value="SMAD_FHA_dom_sf"/>
</dbReference>
<keyword evidence="2" id="KW-0067">ATP-binding</keyword>
<dbReference type="AlphaFoldDB" id="A0A813KJ91"/>
<dbReference type="EMBL" id="CAJNNW010031736">
    <property type="protein sequence ID" value="CAE8708686.1"/>
    <property type="molecule type" value="Genomic_DNA"/>
</dbReference>
<evidence type="ECO:0000256" key="1">
    <source>
        <dbReference type="ARBA" id="ARBA00022741"/>
    </source>
</evidence>
<feature type="domain" description="FHA" evidence="4">
    <location>
        <begin position="894"/>
        <end position="944"/>
    </location>
</feature>
<dbReference type="Proteomes" id="UP000626109">
    <property type="component" value="Unassembled WGS sequence"/>
</dbReference>
<dbReference type="Gene3D" id="2.60.200.20">
    <property type="match status" value="3"/>
</dbReference>
<dbReference type="GO" id="GO:0005524">
    <property type="term" value="F:ATP binding"/>
    <property type="evidence" value="ECO:0007669"/>
    <property type="project" value="UniProtKB-KW"/>
</dbReference>
<feature type="region of interest" description="Disordered" evidence="3">
    <location>
        <begin position="299"/>
        <end position="331"/>
    </location>
</feature>
<dbReference type="PANTHER" id="PTHR47989:SF47">
    <property type="entry name" value="SERINE_THREONINE-PROTEIN KINASE PBL28-RELATED"/>
    <property type="match status" value="1"/>
</dbReference>
<evidence type="ECO:0000256" key="2">
    <source>
        <dbReference type="ARBA" id="ARBA00022840"/>
    </source>
</evidence>
<feature type="compositionally biased region" description="Low complexity" evidence="3">
    <location>
        <begin position="139"/>
        <end position="262"/>
    </location>
</feature>
<protein>
    <recommendedName>
        <fullName evidence="4">FHA domain-containing protein</fullName>
    </recommendedName>
</protein>
<organism evidence="5 6">
    <name type="scientific">Polarella glacialis</name>
    <name type="common">Dinoflagellate</name>
    <dbReference type="NCBI Taxonomy" id="89957"/>
    <lineage>
        <taxon>Eukaryota</taxon>
        <taxon>Sar</taxon>
        <taxon>Alveolata</taxon>
        <taxon>Dinophyceae</taxon>
        <taxon>Suessiales</taxon>
        <taxon>Suessiaceae</taxon>
        <taxon>Polarella</taxon>
    </lineage>
</organism>
<accession>A0A813KJ91</accession>
<sequence length="995" mass="109063">MILEACFRVFVKTIGGTPGYKCPIYERTGRFTEGSEVYSFGMVCLEVITGLDPSASDSKVPGGIAFPIAEQISPNKPGALERCLRRFDVSADWSTALYGEVVPLALRCVSCPDERVRPHFTELVKSLRSLVERNPPNSQQAIQQQPQPPKQQQLQQLQQPQQPQKQEQLQPQQKQQHQPQQQEVQQQLPPQPSQEAQAQLPQQHLQVQSREQPEAPLQQQQAQQSAAPAPQLQQPQQPQLQQPAQIRRQVQQQQQQSMQPVQKAMSMQPPLQQPRAQSPPRLLQTRQVQQFKVISQGPAEPAGHLQQSPTPAAASSASPLHTPCESSASPCESRPKACFKLELEGPTNAEALPIELRCLPLHGSPSAEGLAKMDIGRHLQAQIFEAWLPDAKQRACISRKALEISWTAKGEQAWLEACGTNPMAVDGKTLQKGNKVALKIGSDITFTYEGSVLLRLRFAAAAAQERVAMTPLPFAARAELDMMSPSPTPVARMPLWSTERTHQLNFSNLQRGRENKVILVEGLSAVSEAVERLNAGSIFCPSGFCMVFSSTRSTHFLLFQEHCKDVALRACGIEEDASPPAGHAAELQGATRAVARQSLSWIPPQEASMDESKSSGSWRLICVRAEGMTTEALKALPSSLLEVQLHEGTTTPLGRHHQLAQFEALLQDPIQRFNISRTHLHLTVQDGALGVTNLSTNLHLYVDKELLPKDASRKLSHGQVLSFTKLDETLLMFQVCCDTNRRSLVQAFQEAGLAESGKAFAPALRQTLGLPAGQQPSGAAESSAQGGADGRLFPRLPAPQLPRPSAAPMNLCGDADASPPVDDDAAPAAKFYLPPPVLEQSTAPRAALPVSSDDAEDSEALSPPVILELRGAGVRDLLPEHCRLGPLALGKRPLIVGRRHQKDLLQRAVKEECLDFISRDHFVIAYESGSFLLFALSQNRLWLDRDGCSPMTLAKDEMRSLLPGDRIVLGTGEANAEDSRRRLCWHFHLAAEGDK</sequence>
<proteinExistence type="predicted"/>
<dbReference type="SUPFAM" id="SSF56112">
    <property type="entry name" value="Protein kinase-like (PK-like)"/>
    <property type="match status" value="1"/>
</dbReference>
<feature type="region of interest" description="Disordered" evidence="3">
    <location>
        <begin position="133"/>
        <end position="282"/>
    </location>
</feature>
<feature type="region of interest" description="Disordered" evidence="3">
    <location>
        <begin position="769"/>
        <end position="811"/>
    </location>
</feature>
<feature type="compositionally biased region" description="Low complexity" evidence="3">
    <location>
        <begin position="308"/>
        <end position="319"/>
    </location>
</feature>
<evidence type="ECO:0000259" key="4">
    <source>
        <dbReference type="PROSITE" id="PS50006"/>
    </source>
</evidence>
<evidence type="ECO:0000256" key="3">
    <source>
        <dbReference type="SAM" id="MobiDB-lite"/>
    </source>
</evidence>
<keyword evidence="1" id="KW-0547">Nucleotide-binding</keyword>
<dbReference type="Gene3D" id="1.10.510.10">
    <property type="entry name" value="Transferase(Phosphotransferase) domain 1"/>
    <property type="match status" value="1"/>
</dbReference>
<evidence type="ECO:0000313" key="6">
    <source>
        <dbReference type="Proteomes" id="UP000626109"/>
    </source>
</evidence>
<evidence type="ECO:0000313" key="5">
    <source>
        <dbReference type="EMBL" id="CAE8708686.1"/>
    </source>
</evidence>
<comment type="caution">
    <text evidence="5">The sequence shown here is derived from an EMBL/GenBank/DDBJ whole genome shotgun (WGS) entry which is preliminary data.</text>
</comment>
<reference evidence="5" key="1">
    <citation type="submission" date="2021-02" db="EMBL/GenBank/DDBJ databases">
        <authorList>
            <person name="Dougan E. K."/>
            <person name="Rhodes N."/>
            <person name="Thang M."/>
            <person name="Chan C."/>
        </authorList>
    </citation>
    <scope>NUCLEOTIDE SEQUENCE</scope>
</reference>
<dbReference type="PANTHER" id="PTHR47989">
    <property type="entry name" value="OS01G0750732 PROTEIN"/>
    <property type="match status" value="1"/>
</dbReference>
<dbReference type="SUPFAM" id="SSF49879">
    <property type="entry name" value="SMAD/FHA domain"/>
    <property type="match status" value="3"/>
</dbReference>
<name>A0A813KJ91_POLGL</name>
<dbReference type="PROSITE" id="PS50006">
    <property type="entry name" value="FHA_DOMAIN"/>
    <property type="match status" value="1"/>
</dbReference>